<feature type="binding site" evidence="8">
    <location>
        <position position="176"/>
    </location>
    <ligand>
        <name>Mg(2+)</name>
        <dbReference type="ChEBI" id="CHEBI:18420"/>
    </ligand>
</feature>
<sequence length="625" mass="63970">MHTSLLRQRRSLIAATAVAVITATAGLAMPAYAADDDLTQTGGASHHHNQDQTDVIRQPIENSGAKNVILLIGDGMGDSEITVARDYAEGAAGKLAGIDALPLTGQYTTYSLNKSNGKPDYVTDSAASGTGWATGTKTYDGAIGVDVNGEAHSSLLEIAKANGLKTGDVSTAEVQDATPAVQISHVSQRKCYGPEATSAKCPENALENGGAGSISEQLLDVRPDVTLAGGSKTFNEKAKAGPWKDKTLFEQAKERGYTLVDDAASLDTVTAADQSQPVLGLFAEGNFPVRYNTIEATVGGGNGEAQRCTESSDYMSDLSLDKLTSKAINLLNRPDSDTGFFLQVEGASIDKQDHAANACGQIGETVDLDNAVKTALDFAKQDGDTLVIATADHAHTSQIVDAAPPATLSVPLLTADGQKMIVAYGTAEEGGSQQHTGTQVRIAAYGPGAANVVGLSDQTDVFDTVNNTLSTNRDVSAQSASASASTQVDGDSVVTTGEGFRGDWTVNARLDETDLGQADVIDGSVSFTGAAPTEPGTYTVTLTGNQSGTVKTATFTVGADGAVAAPTGSNDSTSQSSSLLPGGLALTGLAGIGLLIAALAAIALGVALLVMRRRRQIAAQSGGTL</sequence>
<feature type="binding site" evidence="8">
    <location>
        <position position="435"/>
    </location>
    <ligand>
        <name>Zn(2+)</name>
        <dbReference type="ChEBI" id="CHEBI:29105"/>
        <label>2</label>
    </ligand>
</feature>
<feature type="binding site" evidence="8">
    <location>
        <position position="74"/>
    </location>
    <ligand>
        <name>Mg(2+)</name>
        <dbReference type="ChEBI" id="CHEBI:18420"/>
    </ligand>
</feature>
<evidence type="ECO:0000256" key="7">
    <source>
        <dbReference type="PIRSR" id="PIRSR601952-1"/>
    </source>
</evidence>
<evidence type="ECO:0000256" key="9">
    <source>
        <dbReference type="PIRSR" id="PIRSR601952-3"/>
    </source>
</evidence>
<dbReference type="PROSITE" id="PS51318">
    <property type="entry name" value="TAT"/>
    <property type="match status" value="1"/>
</dbReference>
<proteinExistence type="inferred from homology"/>
<dbReference type="EC" id="3.1.3.1" evidence="13"/>
<dbReference type="InterPro" id="IPR006311">
    <property type="entry name" value="TAT_signal"/>
</dbReference>
<evidence type="ECO:0000256" key="4">
    <source>
        <dbReference type="ARBA" id="ARBA00022801"/>
    </source>
</evidence>
<evidence type="ECO:0000313" key="13">
    <source>
        <dbReference type="EMBL" id="KAB1632525.1"/>
    </source>
</evidence>
<feature type="binding site" evidence="8">
    <location>
        <position position="350"/>
    </location>
    <ligand>
        <name>Zn(2+)</name>
        <dbReference type="ChEBI" id="CHEBI:29105"/>
        <label>2</label>
    </ligand>
</feature>
<feature type="active site" description="Phosphoserine intermediate" evidence="7">
    <location>
        <position position="125"/>
    </location>
</feature>
<dbReference type="Pfam" id="PF00245">
    <property type="entry name" value="Alk_phosphatase"/>
    <property type="match status" value="2"/>
</dbReference>
<keyword evidence="4 13" id="KW-0378">Hydrolase</keyword>
<feature type="binding site" evidence="8">
    <location>
        <position position="74"/>
    </location>
    <ligand>
        <name>Zn(2+)</name>
        <dbReference type="ChEBI" id="CHEBI:29105"/>
        <label>2</label>
    </ligand>
</feature>
<keyword evidence="5 8" id="KW-0862">Zinc</keyword>
<dbReference type="PANTHER" id="PTHR11596">
    <property type="entry name" value="ALKALINE PHOSPHATASE"/>
    <property type="match status" value="1"/>
</dbReference>
<keyword evidence="11" id="KW-0812">Transmembrane</keyword>
<dbReference type="PROSITE" id="PS00123">
    <property type="entry name" value="ALKALINE_PHOSPHATASE"/>
    <property type="match status" value="1"/>
</dbReference>
<dbReference type="PRINTS" id="PR00113">
    <property type="entry name" value="ALKPHPHTASE"/>
</dbReference>
<feature type="binding site" evidence="8">
    <location>
        <position position="178"/>
    </location>
    <ligand>
        <name>Mg(2+)</name>
        <dbReference type="ChEBI" id="CHEBI:18420"/>
    </ligand>
</feature>
<dbReference type="Proteomes" id="UP000481339">
    <property type="component" value="Unassembled WGS sequence"/>
</dbReference>
<comment type="similarity">
    <text evidence="1 10">Belongs to the alkaline phosphatase family.</text>
</comment>
<dbReference type="OrthoDB" id="9794455at2"/>
<keyword evidence="3 8" id="KW-0479">Metal-binding</keyword>
<dbReference type="EMBL" id="WBKA01000003">
    <property type="protein sequence ID" value="KAB1632525.1"/>
    <property type="molecule type" value="Genomic_DNA"/>
</dbReference>
<keyword evidence="6 8" id="KW-0460">Magnesium</keyword>
<evidence type="ECO:0000256" key="2">
    <source>
        <dbReference type="ARBA" id="ARBA00022553"/>
    </source>
</evidence>
<dbReference type="CDD" id="cd16012">
    <property type="entry name" value="ALP"/>
    <property type="match status" value="1"/>
</dbReference>
<accession>A0A7C8BQ52</accession>
<evidence type="ECO:0000313" key="14">
    <source>
        <dbReference type="Proteomes" id="UP000481339"/>
    </source>
</evidence>
<evidence type="ECO:0000256" key="6">
    <source>
        <dbReference type="ARBA" id="ARBA00022842"/>
    </source>
</evidence>
<protein>
    <submittedName>
        <fullName evidence="13">Alkaline phosphatase</fullName>
        <ecNumber evidence="13">3.1.3.1</ecNumber>
    </submittedName>
</protein>
<dbReference type="AlphaFoldDB" id="A0A7C8BQ52"/>
<feature type="chain" id="PRO_5028970099" evidence="12">
    <location>
        <begin position="34"/>
        <end position="625"/>
    </location>
</feature>
<dbReference type="Gene3D" id="3.40.720.10">
    <property type="entry name" value="Alkaline Phosphatase, subunit A"/>
    <property type="match status" value="1"/>
</dbReference>
<comment type="cofactor">
    <cofactor evidence="8">
        <name>Zn(2+)</name>
        <dbReference type="ChEBI" id="CHEBI:29105"/>
    </cofactor>
    <text evidence="8">Binds 2 Zn(2+) ions.</text>
</comment>
<feature type="binding site" evidence="8">
    <location>
        <position position="354"/>
    </location>
    <ligand>
        <name>Zn(2+)</name>
        <dbReference type="ChEBI" id="CHEBI:29105"/>
        <label>2</label>
    </ligand>
</feature>
<evidence type="ECO:0000256" key="8">
    <source>
        <dbReference type="PIRSR" id="PIRSR601952-2"/>
    </source>
</evidence>
<keyword evidence="9" id="KW-1015">Disulfide bond</keyword>
<feature type="transmembrane region" description="Helical" evidence="11">
    <location>
        <begin position="584"/>
        <end position="610"/>
    </location>
</feature>
<dbReference type="InterPro" id="IPR017850">
    <property type="entry name" value="Alkaline_phosphatase_core_sf"/>
</dbReference>
<comment type="cofactor">
    <cofactor evidence="8">
        <name>Mg(2+)</name>
        <dbReference type="ChEBI" id="CHEBI:18420"/>
    </cofactor>
    <text evidence="8">Binds 1 Mg(2+) ion.</text>
</comment>
<dbReference type="InterPro" id="IPR001952">
    <property type="entry name" value="Alkaline_phosphatase"/>
</dbReference>
<dbReference type="GO" id="GO:0046872">
    <property type="term" value="F:metal ion binding"/>
    <property type="evidence" value="ECO:0007669"/>
    <property type="project" value="UniProtKB-KW"/>
</dbReference>
<feature type="disulfide bond" evidence="9">
    <location>
        <begin position="191"/>
        <end position="201"/>
    </location>
</feature>
<keyword evidence="11" id="KW-0472">Membrane</keyword>
<keyword evidence="11" id="KW-1133">Transmembrane helix</keyword>
<comment type="caution">
    <text evidence="13">The sequence shown here is derived from an EMBL/GenBank/DDBJ whole genome shotgun (WGS) entry which is preliminary data.</text>
</comment>
<evidence type="ECO:0000256" key="10">
    <source>
        <dbReference type="RuleBase" id="RU003946"/>
    </source>
</evidence>
<keyword evidence="2" id="KW-0597">Phosphoprotein</keyword>
<dbReference type="PANTHER" id="PTHR11596:SF5">
    <property type="entry name" value="ALKALINE PHOSPHATASE"/>
    <property type="match status" value="1"/>
</dbReference>
<feature type="signal peptide" evidence="12">
    <location>
        <begin position="1"/>
        <end position="33"/>
    </location>
</feature>
<dbReference type="RefSeq" id="WP_158036301.1">
    <property type="nucleotide sequence ID" value="NZ_JACCFX010000001.1"/>
</dbReference>
<feature type="binding site" evidence="8">
    <location>
        <position position="345"/>
    </location>
    <ligand>
        <name>Mg(2+)</name>
        <dbReference type="ChEBI" id="CHEBI:18420"/>
    </ligand>
</feature>
<evidence type="ECO:0000256" key="11">
    <source>
        <dbReference type="SAM" id="Phobius"/>
    </source>
</evidence>
<evidence type="ECO:0000256" key="5">
    <source>
        <dbReference type="ARBA" id="ARBA00022833"/>
    </source>
</evidence>
<evidence type="ECO:0000256" key="12">
    <source>
        <dbReference type="SAM" id="SignalP"/>
    </source>
</evidence>
<dbReference type="InterPro" id="IPR018299">
    <property type="entry name" value="Alkaline_phosphatase_AS"/>
</dbReference>
<evidence type="ECO:0000256" key="3">
    <source>
        <dbReference type="ARBA" id="ARBA00022723"/>
    </source>
</evidence>
<feature type="binding site" evidence="8">
    <location>
        <position position="392"/>
    </location>
    <ligand>
        <name>Zn(2+)</name>
        <dbReference type="ChEBI" id="CHEBI:29105"/>
        <label>2</label>
    </ligand>
</feature>
<organism evidence="13 14">
    <name type="scientific">Pseudoclavibacter caeni</name>
    <dbReference type="NCBI Taxonomy" id="908846"/>
    <lineage>
        <taxon>Bacteria</taxon>
        <taxon>Bacillati</taxon>
        <taxon>Actinomycetota</taxon>
        <taxon>Actinomycetes</taxon>
        <taxon>Micrococcales</taxon>
        <taxon>Microbacteriaceae</taxon>
        <taxon>Pseudoclavibacter</taxon>
    </lineage>
</organism>
<evidence type="ECO:0000256" key="1">
    <source>
        <dbReference type="ARBA" id="ARBA00005984"/>
    </source>
</evidence>
<name>A0A7C8BQ52_9MICO</name>
<keyword evidence="12" id="KW-0732">Signal</keyword>
<reference evidence="13 14" key="1">
    <citation type="submission" date="2019-09" db="EMBL/GenBank/DDBJ databases">
        <title>Phylogeny of genus Pseudoclavibacter and closely related genus.</title>
        <authorList>
            <person name="Li Y."/>
        </authorList>
    </citation>
    <scope>NUCLEOTIDE SEQUENCE [LARGE SCALE GENOMIC DNA]</scope>
    <source>
        <strain evidence="13 14">JCM 16921</strain>
    </source>
</reference>
<keyword evidence="14" id="KW-1185">Reference proteome</keyword>
<dbReference type="SUPFAM" id="SSF53649">
    <property type="entry name" value="Alkaline phosphatase-like"/>
    <property type="match status" value="1"/>
</dbReference>
<dbReference type="SMART" id="SM00098">
    <property type="entry name" value="alkPPc"/>
    <property type="match status" value="1"/>
</dbReference>
<dbReference type="NCBIfam" id="NF007810">
    <property type="entry name" value="PRK10518.1"/>
    <property type="match status" value="1"/>
</dbReference>
<feature type="binding site" evidence="8">
    <location>
        <position position="393"/>
    </location>
    <ligand>
        <name>Zn(2+)</name>
        <dbReference type="ChEBI" id="CHEBI:29105"/>
        <label>2</label>
    </ligand>
</feature>
<gene>
    <name evidence="13" type="primary">phoA</name>
    <name evidence="13" type="ORF">F8O02_04985</name>
</gene>
<dbReference type="GO" id="GO:0004035">
    <property type="term" value="F:alkaline phosphatase activity"/>
    <property type="evidence" value="ECO:0007669"/>
    <property type="project" value="UniProtKB-EC"/>
</dbReference>